<gene>
    <name evidence="4" type="primary">truA</name>
    <name evidence="9" type="ORF">DFP98_15151</name>
</gene>
<dbReference type="HAMAP" id="MF_00171">
    <property type="entry name" value="TruA"/>
    <property type="match status" value="1"/>
</dbReference>
<dbReference type="PANTHER" id="PTHR11142:SF0">
    <property type="entry name" value="TRNA PSEUDOURIDINE SYNTHASE-LIKE 1"/>
    <property type="match status" value="1"/>
</dbReference>
<dbReference type="OrthoDB" id="9811823at2"/>
<reference evidence="9 10" key="1">
    <citation type="submission" date="2018-07" db="EMBL/GenBank/DDBJ databases">
        <title>Genomic Encyclopedia of Type Strains, Phase III (KMG-III): the genomes of soil and plant-associated and newly described type strains.</title>
        <authorList>
            <person name="Whitman W."/>
        </authorList>
    </citation>
    <scope>NUCLEOTIDE SEQUENCE [LARGE SCALE GENOMIC DNA]</scope>
    <source>
        <strain evidence="9 10">CECT 7287</strain>
    </source>
</reference>
<evidence type="ECO:0000256" key="3">
    <source>
        <dbReference type="ARBA" id="ARBA00023235"/>
    </source>
</evidence>
<sequence length="278" mass="31216">MRNIALIVSYDGTDYSGFQSQPGGNTIQDKLEQVISKLTGERVRLMGSGRTDAGVHARCQVVNFETSSTIPIERWAIALSTRLPNDIVVQSAYSVPDHFHSRRDALSKTYRYTINCNRMPDLFRRRYEFHHPTPLDLEAMRAGAAHLVGEHDFTSFTSPLSTKPSHVRTILETKLVHETRTEAEGLYANPIYNREWDERHYPGKTRGVIHLYVTGTGFLYNMVRIIAGTLIQIGESKIAPEAMPGILAARNRARSGPTAIPQGLSLWEVVYEHLPSGQ</sequence>
<dbReference type="InterPro" id="IPR020097">
    <property type="entry name" value="PsdUridine_synth_TruA_a/b_dom"/>
</dbReference>
<dbReference type="SUPFAM" id="SSF55120">
    <property type="entry name" value="Pseudouridine synthase"/>
    <property type="match status" value="1"/>
</dbReference>
<dbReference type="GO" id="GO:0003723">
    <property type="term" value="F:RNA binding"/>
    <property type="evidence" value="ECO:0007669"/>
    <property type="project" value="InterPro"/>
</dbReference>
<organism evidence="9 10">
    <name type="scientific">Cohnella phaseoli</name>
    <dbReference type="NCBI Taxonomy" id="456490"/>
    <lineage>
        <taxon>Bacteria</taxon>
        <taxon>Bacillati</taxon>
        <taxon>Bacillota</taxon>
        <taxon>Bacilli</taxon>
        <taxon>Bacillales</taxon>
        <taxon>Paenibacillaceae</taxon>
        <taxon>Cohnella</taxon>
    </lineage>
</organism>
<dbReference type="Gene3D" id="3.30.70.660">
    <property type="entry name" value="Pseudouridine synthase I, catalytic domain, C-terminal subdomain"/>
    <property type="match status" value="1"/>
</dbReference>
<evidence type="ECO:0000256" key="5">
    <source>
        <dbReference type="PIRSR" id="PIRSR001430-1"/>
    </source>
</evidence>
<keyword evidence="3 4" id="KW-0413">Isomerase</keyword>
<dbReference type="InterPro" id="IPR020103">
    <property type="entry name" value="PsdUridine_synth_cat_dom_sf"/>
</dbReference>
<evidence type="ECO:0000313" key="9">
    <source>
        <dbReference type="EMBL" id="RED53130.1"/>
    </source>
</evidence>
<dbReference type="InterPro" id="IPR020095">
    <property type="entry name" value="PsdUridine_synth_TruA_C"/>
</dbReference>
<name>A0A3D9HUM5_9BACL</name>
<evidence type="ECO:0000259" key="8">
    <source>
        <dbReference type="Pfam" id="PF01416"/>
    </source>
</evidence>
<feature type="binding site" evidence="4 6">
    <location>
        <position position="110"/>
    </location>
    <ligand>
        <name>substrate</name>
    </ligand>
</feature>
<accession>A0A3D9HUM5</accession>
<dbReference type="NCBIfam" id="TIGR00071">
    <property type="entry name" value="hisT_truA"/>
    <property type="match status" value="1"/>
</dbReference>
<comment type="subunit">
    <text evidence="4">Homodimer.</text>
</comment>
<dbReference type="PIRSF" id="PIRSF001430">
    <property type="entry name" value="tRNA_psdUrid_synth"/>
    <property type="match status" value="1"/>
</dbReference>
<dbReference type="EMBL" id="QRDZ01000051">
    <property type="protein sequence ID" value="RED53130.1"/>
    <property type="molecule type" value="Genomic_DNA"/>
</dbReference>
<evidence type="ECO:0000256" key="2">
    <source>
        <dbReference type="ARBA" id="ARBA00022694"/>
    </source>
</evidence>
<dbReference type="Proteomes" id="UP000256977">
    <property type="component" value="Unassembled WGS sequence"/>
</dbReference>
<feature type="domain" description="Pseudouridine synthase I TruA alpha/beta" evidence="8">
    <location>
        <begin position="7"/>
        <end position="101"/>
    </location>
</feature>
<comment type="caution">
    <text evidence="4">Lacks conserved residue(s) required for the propagation of feature annotation.</text>
</comment>
<proteinExistence type="inferred from homology"/>
<comment type="similarity">
    <text evidence="1 4 7">Belongs to the tRNA pseudouridine synthase TruA family.</text>
</comment>
<comment type="function">
    <text evidence="4">Formation of pseudouridine at positions 38, 39 and 40 in the anticodon stem and loop of transfer RNAs.</text>
</comment>
<dbReference type="GO" id="GO:0031119">
    <property type="term" value="P:tRNA pseudouridine synthesis"/>
    <property type="evidence" value="ECO:0007669"/>
    <property type="project" value="UniProtKB-UniRule"/>
</dbReference>
<dbReference type="Gene3D" id="3.30.70.580">
    <property type="entry name" value="Pseudouridine synthase I, catalytic domain, N-terminal subdomain"/>
    <property type="match status" value="1"/>
</dbReference>
<evidence type="ECO:0000313" key="10">
    <source>
        <dbReference type="Proteomes" id="UP000256977"/>
    </source>
</evidence>
<evidence type="ECO:0000256" key="4">
    <source>
        <dbReference type="HAMAP-Rule" id="MF_00171"/>
    </source>
</evidence>
<keyword evidence="2 4" id="KW-0819">tRNA processing</keyword>
<protein>
    <recommendedName>
        <fullName evidence="4">tRNA pseudouridine synthase A</fullName>
        <ecNumber evidence="4">5.4.99.12</ecNumber>
    </recommendedName>
    <alternativeName>
        <fullName evidence="4">tRNA pseudouridine(38-40) synthase</fullName>
    </alternativeName>
    <alternativeName>
        <fullName evidence="4">tRNA pseudouridylate synthase I</fullName>
    </alternativeName>
    <alternativeName>
        <fullName evidence="4">tRNA-uridine isomerase I</fullName>
    </alternativeName>
</protein>
<dbReference type="PANTHER" id="PTHR11142">
    <property type="entry name" value="PSEUDOURIDYLATE SYNTHASE"/>
    <property type="match status" value="1"/>
</dbReference>
<dbReference type="GO" id="GO:0160147">
    <property type="term" value="F:tRNA pseudouridine(38-40) synthase activity"/>
    <property type="evidence" value="ECO:0007669"/>
    <property type="project" value="UniProtKB-EC"/>
</dbReference>
<evidence type="ECO:0000256" key="1">
    <source>
        <dbReference type="ARBA" id="ARBA00009375"/>
    </source>
</evidence>
<dbReference type="CDD" id="cd02570">
    <property type="entry name" value="PseudoU_synth_EcTruA"/>
    <property type="match status" value="1"/>
</dbReference>
<dbReference type="FunFam" id="3.30.70.580:FF:000001">
    <property type="entry name" value="tRNA pseudouridine synthase A"/>
    <property type="match status" value="1"/>
</dbReference>
<dbReference type="AlphaFoldDB" id="A0A3D9HUM5"/>
<keyword evidence="10" id="KW-1185">Reference proteome</keyword>
<dbReference type="InterPro" id="IPR001406">
    <property type="entry name" value="PsdUridine_synth_TruA"/>
</dbReference>
<feature type="domain" description="Pseudouridine synthase I TruA alpha/beta" evidence="8">
    <location>
        <begin position="144"/>
        <end position="272"/>
    </location>
</feature>
<dbReference type="RefSeq" id="WP_116065581.1">
    <property type="nucleotide sequence ID" value="NZ_QRDZ01000051.1"/>
</dbReference>
<dbReference type="Pfam" id="PF01416">
    <property type="entry name" value="PseudoU_synth_1"/>
    <property type="match status" value="2"/>
</dbReference>
<feature type="active site" description="Nucleophile" evidence="4 5">
    <location>
        <position position="52"/>
    </location>
</feature>
<comment type="caution">
    <text evidence="9">The sequence shown here is derived from an EMBL/GenBank/DDBJ whole genome shotgun (WGS) entry which is preliminary data.</text>
</comment>
<comment type="catalytic activity">
    <reaction evidence="4 7">
        <text>uridine(38/39/40) in tRNA = pseudouridine(38/39/40) in tRNA</text>
        <dbReference type="Rhea" id="RHEA:22376"/>
        <dbReference type="Rhea" id="RHEA-COMP:10085"/>
        <dbReference type="Rhea" id="RHEA-COMP:10087"/>
        <dbReference type="ChEBI" id="CHEBI:65314"/>
        <dbReference type="ChEBI" id="CHEBI:65315"/>
        <dbReference type="EC" id="5.4.99.12"/>
    </reaction>
</comment>
<dbReference type="EC" id="5.4.99.12" evidence="4"/>
<evidence type="ECO:0000256" key="7">
    <source>
        <dbReference type="RuleBase" id="RU003792"/>
    </source>
</evidence>
<evidence type="ECO:0000256" key="6">
    <source>
        <dbReference type="PIRSR" id="PIRSR001430-2"/>
    </source>
</evidence>
<dbReference type="InterPro" id="IPR020094">
    <property type="entry name" value="TruA/RsuA/RluB/E/F_N"/>
</dbReference>